<keyword evidence="3 6" id="KW-0812">Transmembrane</keyword>
<evidence type="ECO:0000256" key="6">
    <source>
        <dbReference type="SAM" id="Phobius"/>
    </source>
</evidence>
<protein>
    <submittedName>
        <fullName evidence="7">Retrieval of early ER protein Rer1</fullName>
    </submittedName>
</protein>
<name>A0A4S9K636_AURPU</name>
<organism evidence="7 8">
    <name type="scientific">Aureobasidium pullulans</name>
    <name type="common">Black yeast</name>
    <name type="synonym">Pullularia pullulans</name>
    <dbReference type="NCBI Taxonomy" id="5580"/>
    <lineage>
        <taxon>Eukaryota</taxon>
        <taxon>Fungi</taxon>
        <taxon>Dikarya</taxon>
        <taxon>Ascomycota</taxon>
        <taxon>Pezizomycotina</taxon>
        <taxon>Dothideomycetes</taxon>
        <taxon>Dothideomycetidae</taxon>
        <taxon>Dothideales</taxon>
        <taxon>Saccotheciaceae</taxon>
        <taxon>Aureobasidium</taxon>
    </lineage>
</organism>
<sequence>CALWRHVLRLSERSFVAVARRHGVINKPCPCFLCCRRLQHLGQPCRIHIAIIRVKIQPDSHRLRPIMDSPEPDTPFAAVSAQTTRAGMLYQSYLDKSTPYKTYRWIGTGVVFLMFGLRIFLAQGWYIVAYTLGIYLLNLFLAFISPKFDPGLESAEDMEEGSSGDLPTKSTDEFKPFVRRLPEFKFWHTATRAVVLAFLCSWSEIFNLPVFWPVLVVYWLILVVLTMRRQIQHMLKYRYVPWDFGKKNYAATKNSN</sequence>
<keyword evidence="5 6" id="KW-0472">Membrane</keyword>
<comment type="subcellular location">
    <subcellularLocation>
        <location evidence="1">Membrane</location>
        <topology evidence="1">Multi-pass membrane protein</topology>
    </subcellularLocation>
</comment>
<dbReference type="EMBL" id="QZBD01000603">
    <property type="protein sequence ID" value="THY10535.1"/>
    <property type="molecule type" value="Genomic_DNA"/>
</dbReference>
<reference evidence="7 8" key="1">
    <citation type="submission" date="2018-10" db="EMBL/GenBank/DDBJ databases">
        <title>Fifty Aureobasidium pullulans genomes reveal a recombining polyextremotolerant generalist.</title>
        <authorList>
            <person name="Gostincar C."/>
            <person name="Turk M."/>
            <person name="Zajc J."/>
            <person name="Gunde-Cimerman N."/>
        </authorList>
    </citation>
    <scope>NUCLEOTIDE SEQUENCE [LARGE SCALE GENOMIC DNA]</scope>
    <source>
        <strain evidence="7 8">EXF-6604</strain>
    </source>
</reference>
<dbReference type="GO" id="GO:0005783">
    <property type="term" value="C:endoplasmic reticulum"/>
    <property type="evidence" value="ECO:0007669"/>
    <property type="project" value="GOC"/>
</dbReference>
<dbReference type="PANTHER" id="PTHR10743">
    <property type="entry name" value="PROTEIN RER1"/>
    <property type="match status" value="1"/>
</dbReference>
<dbReference type="Pfam" id="PF03248">
    <property type="entry name" value="Rer1"/>
    <property type="match status" value="1"/>
</dbReference>
<gene>
    <name evidence="7" type="ORF">D6D01_09231</name>
</gene>
<keyword evidence="4 6" id="KW-1133">Transmembrane helix</keyword>
<dbReference type="GO" id="GO:0000139">
    <property type="term" value="C:Golgi membrane"/>
    <property type="evidence" value="ECO:0007669"/>
    <property type="project" value="TreeGrafter"/>
</dbReference>
<comment type="caution">
    <text evidence="7">The sequence shown here is derived from an EMBL/GenBank/DDBJ whole genome shotgun (WGS) entry which is preliminary data.</text>
</comment>
<dbReference type="GO" id="GO:0006890">
    <property type="term" value="P:retrograde vesicle-mediated transport, Golgi to endoplasmic reticulum"/>
    <property type="evidence" value="ECO:0007669"/>
    <property type="project" value="TreeGrafter"/>
</dbReference>
<accession>A0A4S9K636</accession>
<dbReference type="GO" id="GO:0006621">
    <property type="term" value="P:protein retention in ER lumen"/>
    <property type="evidence" value="ECO:0007669"/>
    <property type="project" value="TreeGrafter"/>
</dbReference>
<evidence type="ECO:0000256" key="3">
    <source>
        <dbReference type="ARBA" id="ARBA00022692"/>
    </source>
</evidence>
<evidence type="ECO:0000256" key="5">
    <source>
        <dbReference type="ARBA" id="ARBA00023136"/>
    </source>
</evidence>
<evidence type="ECO:0000313" key="7">
    <source>
        <dbReference type="EMBL" id="THY10535.1"/>
    </source>
</evidence>
<comment type="similarity">
    <text evidence="2">Belongs to the RER1 family.</text>
</comment>
<dbReference type="InterPro" id="IPR004932">
    <property type="entry name" value="Rer1"/>
</dbReference>
<evidence type="ECO:0000313" key="8">
    <source>
        <dbReference type="Proteomes" id="UP000306584"/>
    </source>
</evidence>
<feature type="transmembrane region" description="Helical" evidence="6">
    <location>
        <begin position="127"/>
        <end position="144"/>
    </location>
</feature>
<dbReference type="PANTHER" id="PTHR10743:SF0">
    <property type="entry name" value="PROTEIN RER1"/>
    <property type="match status" value="1"/>
</dbReference>
<dbReference type="Proteomes" id="UP000306584">
    <property type="component" value="Unassembled WGS sequence"/>
</dbReference>
<feature type="transmembrane region" description="Helical" evidence="6">
    <location>
        <begin position="210"/>
        <end position="228"/>
    </location>
</feature>
<feature type="transmembrane region" description="Helical" evidence="6">
    <location>
        <begin position="102"/>
        <end position="121"/>
    </location>
</feature>
<feature type="non-terminal residue" evidence="7">
    <location>
        <position position="1"/>
    </location>
</feature>
<evidence type="ECO:0000256" key="2">
    <source>
        <dbReference type="ARBA" id="ARBA00006070"/>
    </source>
</evidence>
<proteinExistence type="inferred from homology"/>
<dbReference type="AlphaFoldDB" id="A0A4S9K636"/>
<evidence type="ECO:0000256" key="4">
    <source>
        <dbReference type="ARBA" id="ARBA00022989"/>
    </source>
</evidence>
<evidence type="ECO:0000256" key="1">
    <source>
        <dbReference type="ARBA" id="ARBA00004141"/>
    </source>
</evidence>